<dbReference type="Pfam" id="PF07699">
    <property type="entry name" value="Ephrin_rec_like"/>
    <property type="match status" value="1"/>
</dbReference>
<dbReference type="EMBL" id="LSRX01000576">
    <property type="protein sequence ID" value="OLP93573.1"/>
    <property type="molecule type" value="Genomic_DNA"/>
</dbReference>
<feature type="binding site" description="axial binding residue" evidence="5">
    <location>
        <position position="924"/>
    </location>
    <ligand>
        <name>chlorophyll b</name>
        <dbReference type="ChEBI" id="CHEBI:61721"/>
        <label>1</label>
    </ligand>
    <ligandPart>
        <name>Mg</name>
        <dbReference type="ChEBI" id="CHEBI:25107"/>
    </ligandPart>
</feature>
<keyword evidence="4" id="KW-0934">Plastid</keyword>
<evidence type="ECO:0000313" key="8">
    <source>
        <dbReference type="EMBL" id="OLP93573.1"/>
    </source>
</evidence>
<feature type="binding site" evidence="5">
    <location>
        <position position="922"/>
    </location>
    <ligand>
        <name>chlorophyll a</name>
        <dbReference type="ChEBI" id="CHEBI:58416"/>
        <label>1</label>
    </ligand>
</feature>
<evidence type="ECO:0000256" key="6">
    <source>
        <dbReference type="SAM" id="Phobius"/>
    </source>
</evidence>
<keyword evidence="9" id="KW-1185">Reference proteome</keyword>
<keyword evidence="3" id="KW-0602">Photosynthesis</keyword>
<keyword evidence="5" id="KW-0148">Chlorophyll</keyword>
<dbReference type="Gene3D" id="1.10.3460.10">
    <property type="entry name" value="Chlorophyll a/b binding protein domain"/>
    <property type="match status" value="3"/>
</dbReference>
<proteinExistence type="predicted"/>
<feature type="transmembrane region" description="Helical" evidence="6">
    <location>
        <begin position="1495"/>
        <end position="1515"/>
    </location>
</feature>
<feature type="binding site" evidence="5">
    <location>
        <position position="919"/>
    </location>
    <ligand>
        <name>chlorophyll a</name>
        <dbReference type="ChEBI" id="CHEBI:58416"/>
        <label>1</label>
    </ligand>
</feature>
<evidence type="ECO:0000256" key="3">
    <source>
        <dbReference type="ARBA" id="ARBA00022531"/>
    </source>
</evidence>
<dbReference type="GO" id="GO:0009765">
    <property type="term" value="P:photosynthesis, light harvesting"/>
    <property type="evidence" value="ECO:0007669"/>
    <property type="project" value="InterPro"/>
</dbReference>
<evidence type="ECO:0000256" key="4">
    <source>
        <dbReference type="ARBA" id="ARBA00022640"/>
    </source>
</evidence>
<dbReference type="GO" id="GO:0016020">
    <property type="term" value="C:membrane"/>
    <property type="evidence" value="ECO:0007669"/>
    <property type="project" value="InterPro"/>
</dbReference>
<keyword evidence="6" id="KW-0472">Membrane</keyword>
<comment type="caution">
    <text evidence="8">The sequence shown here is derived from an EMBL/GenBank/DDBJ whole genome shotgun (WGS) entry which is preliminary data.</text>
</comment>
<evidence type="ECO:0000256" key="2">
    <source>
        <dbReference type="ARBA" id="ARBA00022528"/>
    </source>
</evidence>
<dbReference type="Proteomes" id="UP000186817">
    <property type="component" value="Unassembled WGS sequence"/>
</dbReference>
<feature type="transmembrane region" description="Helical" evidence="6">
    <location>
        <begin position="1603"/>
        <end position="1627"/>
    </location>
</feature>
<evidence type="ECO:0000259" key="7">
    <source>
        <dbReference type="Pfam" id="PF07699"/>
    </source>
</evidence>
<dbReference type="Gene3D" id="2.10.50.10">
    <property type="entry name" value="Tumor Necrosis Factor Receptor, subunit A, domain 2"/>
    <property type="match status" value="3"/>
</dbReference>
<keyword evidence="6" id="KW-1133">Transmembrane helix</keyword>
<dbReference type="OrthoDB" id="441826at2759"/>
<dbReference type="SMART" id="SM01411">
    <property type="entry name" value="Ephrin_rec_like"/>
    <property type="match status" value="3"/>
</dbReference>
<evidence type="ECO:0000256" key="1">
    <source>
        <dbReference type="ARBA" id="ARBA00004229"/>
    </source>
</evidence>
<dbReference type="InterPro" id="IPR001344">
    <property type="entry name" value="Chloro_AB-bd_pln"/>
</dbReference>
<feature type="transmembrane region" description="Helical" evidence="6">
    <location>
        <begin position="1461"/>
        <end position="1483"/>
    </location>
</feature>
<feature type="domain" description="Tyrosine-protein kinase ephrin type A/B receptor-like" evidence="7">
    <location>
        <begin position="1265"/>
        <end position="1305"/>
    </location>
</feature>
<dbReference type="GO" id="GO:0016168">
    <property type="term" value="F:chlorophyll binding"/>
    <property type="evidence" value="ECO:0007669"/>
    <property type="project" value="UniProtKB-KW"/>
</dbReference>
<feature type="transmembrane region" description="Helical" evidence="6">
    <location>
        <begin position="1855"/>
        <end position="1876"/>
    </location>
</feature>
<dbReference type="GO" id="GO:0009507">
    <property type="term" value="C:chloroplast"/>
    <property type="evidence" value="ECO:0007669"/>
    <property type="project" value="UniProtKB-SubCell"/>
</dbReference>
<feature type="binding site" evidence="5">
    <location>
        <position position="1036"/>
    </location>
    <ligand>
        <name>chlorophyll a</name>
        <dbReference type="ChEBI" id="CHEBI:58416"/>
        <label>1</label>
    </ligand>
</feature>
<evidence type="ECO:0000256" key="5">
    <source>
        <dbReference type="PIRSR" id="PIRSR601344-1"/>
    </source>
</evidence>
<dbReference type="PANTHER" id="PTHR21649">
    <property type="entry name" value="CHLOROPHYLL A/B BINDING PROTEIN"/>
    <property type="match status" value="1"/>
</dbReference>
<dbReference type="InterPro" id="IPR011641">
    <property type="entry name" value="Tyr-kin_ephrin_A/B_rcpt-like"/>
</dbReference>
<dbReference type="InterPro" id="IPR022796">
    <property type="entry name" value="Chloroa_b-bind"/>
</dbReference>
<organism evidence="8 9">
    <name type="scientific">Symbiodinium microadriaticum</name>
    <name type="common">Dinoflagellate</name>
    <name type="synonym">Zooxanthella microadriatica</name>
    <dbReference type="NCBI Taxonomy" id="2951"/>
    <lineage>
        <taxon>Eukaryota</taxon>
        <taxon>Sar</taxon>
        <taxon>Alveolata</taxon>
        <taxon>Dinophyceae</taxon>
        <taxon>Suessiales</taxon>
        <taxon>Symbiodiniaceae</taxon>
        <taxon>Symbiodinium</taxon>
    </lineage>
</organism>
<evidence type="ECO:0000313" key="9">
    <source>
        <dbReference type="Proteomes" id="UP000186817"/>
    </source>
</evidence>
<dbReference type="Pfam" id="PF00504">
    <property type="entry name" value="Chloroa_b-bind"/>
    <property type="match status" value="3"/>
</dbReference>
<gene>
    <name evidence="8" type="ORF">AK812_SmicGene24524</name>
</gene>
<dbReference type="SUPFAM" id="SSF103511">
    <property type="entry name" value="Chlorophyll a-b binding protein"/>
    <property type="match status" value="3"/>
</dbReference>
<feature type="binding site" description="axial binding residue" evidence="5">
    <location>
        <position position="966"/>
    </location>
    <ligand>
        <name>chlorophyll b</name>
        <dbReference type="ChEBI" id="CHEBI:61721"/>
        <label>1</label>
    </ligand>
    <ligandPart>
        <name>Mg</name>
        <dbReference type="ChEBI" id="CHEBI:25107"/>
    </ligandPart>
</feature>
<dbReference type="InterPro" id="IPR009030">
    <property type="entry name" value="Growth_fac_rcpt_cys_sf"/>
</dbReference>
<reference evidence="8 9" key="1">
    <citation type="submission" date="2016-02" db="EMBL/GenBank/DDBJ databases">
        <title>Genome analysis of coral dinoflagellate symbionts highlights evolutionary adaptations to a symbiotic lifestyle.</title>
        <authorList>
            <person name="Aranda M."/>
            <person name="Li Y."/>
            <person name="Liew Y.J."/>
            <person name="Baumgarten S."/>
            <person name="Simakov O."/>
            <person name="Wilson M."/>
            <person name="Piel J."/>
            <person name="Ashoor H."/>
            <person name="Bougouffa S."/>
            <person name="Bajic V.B."/>
            <person name="Ryu T."/>
            <person name="Ravasi T."/>
            <person name="Bayer T."/>
            <person name="Micklem G."/>
            <person name="Kim H."/>
            <person name="Bhak J."/>
            <person name="Lajeunesse T.C."/>
            <person name="Voolstra C.R."/>
        </authorList>
    </citation>
    <scope>NUCLEOTIDE SEQUENCE [LARGE SCALE GENOMIC DNA]</scope>
    <source>
        <strain evidence="8 9">CCMP2467</strain>
    </source>
</reference>
<comment type="subcellular location">
    <subcellularLocation>
        <location evidence="1">Plastid</location>
        <location evidence="1">Chloroplast</location>
    </subcellularLocation>
</comment>
<name>A0A1Q9DED2_SYMMI</name>
<keyword evidence="5" id="KW-0157">Chromophore</keyword>
<keyword evidence="2" id="KW-0150">Chloroplast</keyword>
<protein>
    <submittedName>
        <fullName evidence="8">Light-harvesting complex I LH38 protein</fullName>
    </submittedName>
</protein>
<keyword evidence="6" id="KW-0812">Transmembrane</keyword>
<feature type="binding site" evidence="5">
    <location>
        <position position="1031"/>
    </location>
    <ligand>
        <name>chlorophyll a</name>
        <dbReference type="ChEBI" id="CHEBI:58416"/>
        <label>1</label>
    </ligand>
</feature>
<accession>A0A1Q9DED2</accession>
<sequence length="2107" mass="229748">MTAPASKIEDEITLASLPFAPPTYREQRQPKCRHAEPTDVRADVSMQICQAECLKLSACAGISHDGSDCDLWTEECNFTSLPAGNYTLMSRSCFATASATGFGLVMGRPSAIRRLRIAALTPPGRDGREMVNAWLIFVEALNRRGGLQIGRAKYLLELLLADEQDGWQIASENDIPYLLGRWRSSGDHAVPIVTATSGTDTHPQLPQAFSFRKNLTERHIAMLLQSVRGVGGIAVLTEPGVEELCAVSPELLSELGLSVSGRWTWQLSGASADFFGNLEGAILLACLETDNTRRLVTELKHRGVFPAAVLLPFAELSTLVTDMGQDANWLLGMGCWAAGPVHGHQPLSLRIDYTRAAFVAAYQQRFFENGDKSKSEGGRCRASFQGRPRCLRSAVEMPAMSKISAFATGAAAVTAATAFVGVPQPARQPTLRGTQRSTGATANGTMSSAAGLGLGLGAMGLIASLVRPAPSPAVRSGIARCAYDASGEIGACDPLLFWDPIGYCQDGCTKEDFDRRRAVELKHGRLCMVATIGMVWPDIFGKFDGYLSPSQNLKFADVPSGIAAVSKVPLEGWLQILLVAGLIETQLLKDQSFGGFGYAKYGQEPGNFGTGYWGRKIQDPAERRLKLTTELNNGRLAMIAMSGMLIQNGLTGQSPIEQLTAGHISPFNDGQGFFAFDPSQELGACPPLGYWDPFGMMAFQDEEKFRRNRELELKHGRICMVATIGMIVPDLFGRFGGYLAPSMDLKFSDIPCTIEAIYKVPTFGWLQIFALAGAIEAKNQAFPENYGYPPFWGRINTLEPEEKQKKLLAEINNGRLAMVAMAAIVAQNGATGQSLVEQFTTGNLNPFVGGYAQLDASDRLALRAEFGSGAGKSTAIPWDPIPEGLSNDIFNNTYVGDVGFDPAGFAKNQRLLPWYREAELAHGRVCMLAVLGYTVQTSGAKFEPFITRYPTDSADPLKAATQVPIVGWLQIIVVIALSELWRYENVISKYSQGVQPGDLGWNPTAPVSSPFGPTFTAAYQPEEWNNMKLREIKHCRLAMVGFFFMVLRNASTGEGPSLLPNLTTAEFQSSVGDFIPRDLPGLAAFEALAVLELLALSLEGPEIDVWAALEPLSAETVAIAGYLNYTELQNNTCHVVQVLADSTEPIVVFPESVQERSLVYPAPGWQERNCTLPAPASSRWGFSGAECGQCPDGQQSVFRTELQRRQCQDCPAGRVFWALNAAEGFCLLTCSPGFFDNSSNCDACPNGTFRSEDMPSHECRSCPLGHSSQQGTSKCQKCSPGTYGPAEGLRQCELCGPGSFTSAAGYSTCRTCPRGRFSATSGTSECQKCPSGAVANASGASACDVCEPGTISILDATRCERCATGQYQPAFGQSSCIEDQDGSSSAMPGTSTPSNAQGYFLVRYISVEGSEPSADIERCDAMPEACLKNEVCAEGHAGRHCYSCLPGFISSGTCSRCPDRLYGVIFAGMYFFGYVIVIHLLMATVDLTSKKDCHLILFKILLNHCIAMAVLGAQIQRYITQAGLLRDHLAIKLILEVLLATDGAPEGEASWFSLSCLMQPHLGAEERSMMNQMAAARHHDFDLPELRPAQDALANYQRLNETFVVLTWNLLPFLVVLFSGILCYGLLDRYMRSRLDIWVDAADFYSQVCCFGGRVATFWDEAQRQLFLDVYQKRLLGLFWPVQYIASVSSAQRGTSNLLRFPSFTHFWRDHLPARAAVFQLMHFAVARRNLRVLTCVNLGSRAGGISVLMRQGSVGCLQALAVLDWPGHPSSRSPTVILCADKHARHRFTITGVPRLAVSVEEDSAVWRITARTMGSPSPMDEEVSSLTEGGETRTTFTFSVSEPRRCQYVSCRCVACVSVLCTMLAFGVLVGTSIHGRGRLLEPMLDMLEKSAYCHHTAAATCLMELPDSDLRKFDLNPPLAEKVLMGFVYMQIARRDREIMRQILSGAHILLQRDVLSTPGGENFTAYQLLQSFPGAYKRQSSHRSDAQQYGLPQGEVLHTLLLGDIDGHTWFQFEGNGVHSVISFLLHMGNYVEYKLTGRNIGPLGTSKFTDRAPLVIKAPVSLEQKECPSACSSDGDDDSSTWTGKALSRGWPWRALRRLRLL</sequence>
<dbReference type="SUPFAM" id="SSF57184">
    <property type="entry name" value="Growth factor receptor domain"/>
    <property type="match status" value="2"/>
</dbReference>